<feature type="compositionally biased region" description="Polar residues" evidence="2">
    <location>
        <begin position="1640"/>
        <end position="1652"/>
    </location>
</feature>
<dbReference type="EMBL" id="CAJVQA010000857">
    <property type="protein sequence ID" value="CAG8493059.1"/>
    <property type="molecule type" value="Genomic_DNA"/>
</dbReference>
<sequence>MATEDELENLRKELAIARLSYDQQLHQSQNRCRELQVINESQKQRLNEYQSLLERNEQEKQKALNDSKTANEEVDSIRFEIARMEMALQEEKASRLALITNKDQELVQTKEAYEQVAVLRSQYQQQIFDLQNELQSVKKSEYQWRNKVTISEVEIESLKSRLSSIDKDLKHWQDLTRTTAESKNKEIDTLNGKVEKLLIELDTARQQGSQYEYAFKEQIVIVQKTNAEKEDKERYYKEVVDKVLAEGKSLKRLNEIYEKRQQEDKETINRAQREIADLQYSLSETNNKLNQSQSEIEKLNEDIRRIEDENKHLSQISSVSSVSPGSAVSMALQSKGKSIVQMYSEYSKLQEQLLQERRKNRELTEALATFNKELENYTPLLHQRTVEYNQMVAENQNISEQLRACHEEIQQFNQSVNNLQSENQQLTDRNNQLQNEKEVYIKHNSILIRQVNEFRGGAPSSPQTDIGEDNEPHDIDSLYRLSFNLKAEKKSLMKKISTLENQIKVLQDQITLKDSENQSAVQEISRLQMKQRQLCSQVESLERERGLQQELTLRGSINSIQDSNSSVRMISSVLGTRGRDYEAEVSDLKSRLEISLQEMKDLDERLQTANQELSTLRHEKIQYSYDRQSWEDRHKIIQGHLNIKEEECQNTKTVLNQIQKLNEQMERQLTKAIDENSRLNVEIANLKNDLSSQQIKWEESQKRINKEMDDLIGSKSEAENLARNVQKLTEEKEHVDSEYKVAQEKLLATQAKCDNLQEQLVSVSEKYSNSLKKSSEEHSKFVESNKVLQNKITELENENRNRLTKMETLTKEIQTLKDQLSVFQASDQGVEIVRLKTELEAKEKEIVNIRDESQTYKELYEKYQTQLKKNEQMYNELKSAADEERETNLALIKKLQDELYPVKEELDQKIDELRSKDQELTTARSEVVKLEQMLNEVRDNSNTETHQLREEMTKQEKLLEEAQNKYNREVLVHAEDAQSILALNSRHAQLKSEFDQLKIQLQKSEELWNDEKDKLEKELEKTLQRCNELEESNKTLHEYFDVDSGRTVSQDQIISLLRMEKERAETQREALAQQAERYKAQYEHTQKSLDELRELLIQEREQADKGGPLEKLQTELSEKNIQLKLLDESNQTLRAASERLEKQVVTAQSSLKEAEEKIQTLDVQVKSLQLDRDSSVQEVKILKEDQERWKNRFHTVLQKYGISDPTELQNLKDNLKSTTEERDKLKAENGKLRNDFTLARKQCEIVKSQAIKIKNKLDLTEKEKVTLTQDHAKLEKDKTTLTQELSKEKTNHENLRKRVSSMQKSFKTVAQAEQIKKELEELKQKHQDVTKELEETKQQSVEFTKQIEGLKKELQEEKEKTSDYLRYKAQESMFSSKIKRLEAEKAELKNQINQFQQQMNTQTNVPKSDNVQSTAEIAPSTPPSTLPQINITKPPTPSQQTKPPTPSQQTKPPTTSQQTKPPITSQATKPLTPPQATKPTTPPQATKPLTPPQATKSPTPSQPTSTALTIISPPINVPVNVTETKEISQPSSSAETNDGTAAAATSPSSKQIVASVPPTITVTPNAPNTPKEKPPVKLQRNRVPLTTLPQSPKITPVQVVVSTPPPLEEQQSAVRTSAIPESQPNETSIVESSETEITVQPTSTEVASTPTEVASRKRSRDESEETTSTGNVTTGMQDVQISDNTNSNVEASVQSPANKNIEETTVMPESADNNQIDTNESEQPSPKRVRVEDSNSDI</sequence>
<feature type="coiled-coil region" evidence="1">
    <location>
        <begin position="585"/>
        <end position="619"/>
    </location>
</feature>
<feature type="compositionally biased region" description="Low complexity" evidence="2">
    <location>
        <begin position="1626"/>
        <end position="1639"/>
    </location>
</feature>
<feature type="compositionally biased region" description="Polar residues" evidence="2">
    <location>
        <begin position="1405"/>
        <end position="1415"/>
    </location>
</feature>
<feature type="region of interest" description="Disordered" evidence="2">
    <location>
        <begin position="1399"/>
        <end position="1591"/>
    </location>
</feature>
<dbReference type="GO" id="GO:0006606">
    <property type="term" value="P:protein import into nucleus"/>
    <property type="evidence" value="ECO:0007669"/>
    <property type="project" value="InterPro"/>
</dbReference>
<feature type="compositionally biased region" description="Polar residues" evidence="2">
    <location>
        <begin position="1519"/>
        <end position="1568"/>
    </location>
</feature>
<gene>
    <name evidence="4" type="ORF">CPELLU_LOCUS2075</name>
</gene>
<feature type="compositionally biased region" description="Basic and acidic residues" evidence="2">
    <location>
        <begin position="1729"/>
        <end position="1738"/>
    </location>
</feature>
<evidence type="ECO:0000256" key="1">
    <source>
        <dbReference type="SAM" id="Coils"/>
    </source>
</evidence>
<keyword evidence="5" id="KW-1185">Reference proteome</keyword>
<feature type="region of interest" description="Disordered" evidence="2">
    <location>
        <begin position="1604"/>
        <end position="1738"/>
    </location>
</feature>
<dbReference type="GO" id="GO:0017056">
    <property type="term" value="F:structural constituent of nuclear pore"/>
    <property type="evidence" value="ECO:0007669"/>
    <property type="project" value="TreeGrafter"/>
</dbReference>
<feature type="coiled-coil region" evidence="1">
    <location>
        <begin position="648"/>
        <end position="1171"/>
    </location>
</feature>
<protein>
    <submittedName>
        <fullName evidence="4">2323_t:CDS:1</fullName>
    </submittedName>
</protein>
<feature type="compositionally biased region" description="Polar residues" evidence="2">
    <location>
        <begin position="1711"/>
        <end position="1724"/>
    </location>
</feature>
<name>A0A9N8WLC6_9GLOM</name>
<dbReference type="PRINTS" id="PR01217">
    <property type="entry name" value="PRICHEXTENSN"/>
</dbReference>
<evidence type="ECO:0000259" key="3">
    <source>
        <dbReference type="Pfam" id="PF07926"/>
    </source>
</evidence>
<dbReference type="Pfam" id="PF07926">
    <property type="entry name" value="TPR_MLP1_2"/>
    <property type="match status" value="1"/>
</dbReference>
<feature type="compositionally biased region" description="Polar residues" evidence="2">
    <location>
        <begin position="1666"/>
        <end position="1698"/>
    </location>
</feature>
<feature type="coiled-coil region" evidence="1">
    <location>
        <begin position="7"/>
        <end position="73"/>
    </location>
</feature>
<evidence type="ECO:0000313" key="5">
    <source>
        <dbReference type="Proteomes" id="UP000789759"/>
    </source>
</evidence>
<proteinExistence type="predicted"/>
<dbReference type="GO" id="GO:0006406">
    <property type="term" value="P:mRNA export from nucleus"/>
    <property type="evidence" value="ECO:0007669"/>
    <property type="project" value="TreeGrafter"/>
</dbReference>
<organism evidence="4 5">
    <name type="scientific">Cetraspora pellucida</name>
    <dbReference type="NCBI Taxonomy" id="1433469"/>
    <lineage>
        <taxon>Eukaryota</taxon>
        <taxon>Fungi</taxon>
        <taxon>Fungi incertae sedis</taxon>
        <taxon>Mucoromycota</taxon>
        <taxon>Glomeromycotina</taxon>
        <taxon>Glomeromycetes</taxon>
        <taxon>Diversisporales</taxon>
        <taxon>Gigasporaceae</taxon>
        <taxon>Cetraspora</taxon>
    </lineage>
</organism>
<feature type="compositionally biased region" description="Low complexity" evidence="2">
    <location>
        <begin position="1438"/>
        <end position="1507"/>
    </location>
</feature>
<feature type="coiled-coil region" evidence="1">
    <location>
        <begin position="180"/>
        <end position="207"/>
    </location>
</feature>
<dbReference type="PANTHER" id="PTHR18898:SF2">
    <property type="entry name" value="NUCLEOPROTEIN TPR"/>
    <property type="match status" value="1"/>
</dbReference>
<feature type="coiled-coil region" evidence="1">
    <location>
        <begin position="254"/>
        <end position="443"/>
    </location>
</feature>
<accession>A0A9N8WLC6</accession>
<comment type="caution">
    <text evidence="4">The sequence shown here is derived from an EMBL/GenBank/DDBJ whole genome shotgun (WGS) entry which is preliminary data.</text>
</comment>
<feature type="coiled-coil region" evidence="1">
    <location>
        <begin position="482"/>
        <end position="544"/>
    </location>
</feature>
<dbReference type="PANTHER" id="PTHR18898">
    <property type="entry name" value="NUCLEOPROTEIN TPR-RELATED"/>
    <property type="match status" value="1"/>
</dbReference>
<keyword evidence="1" id="KW-0175">Coiled coil</keyword>
<evidence type="ECO:0000256" key="2">
    <source>
        <dbReference type="SAM" id="MobiDB-lite"/>
    </source>
</evidence>
<dbReference type="OrthoDB" id="2419250at2759"/>
<feature type="domain" description="Nucleoprotein TPR/MLP1-2" evidence="3">
    <location>
        <begin position="928"/>
        <end position="1039"/>
    </location>
</feature>
<reference evidence="4" key="1">
    <citation type="submission" date="2021-06" db="EMBL/GenBank/DDBJ databases">
        <authorList>
            <person name="Kallberg Y."/>
            <person name="Tangrot J."/>
            <person name="Rosling A."/>
        </authorList>
    </citation>
    <scope>NUCLEOTIDE SEQUENCE</scope>
    <source>
        <strain evidence="4">FL966</strain>
    </source>
</reference>
<dbReference type="GO" id="GO:0005643">
    <property type="term" value="C:nuclear pore"/>
    <property type="evidence" value="ECO:0007669"/>
    <property type="project" value="TreeGrafter"/>
</dbReference>
<feature type="compositionally biased region" description="Polar residues" evidence="2">
    <location>
        <begin position="1609"/>
        <end position="1625"/>
    </location>
</feature>
<evidence type="ECO:0000313" key="4">
    <source>
        <dbReference type="EMBL" id="CAG8493059.1"/>
    </source>
</evidence>
<dbReference type="InterPro" id="IPR012929">
    <property type="entry name" value="Nucleoprot-TPR/MLP1-2_dom"/>
</dbReference>
<dbReference type="Proteomes" id="UP000789759">
    <property type="component" value="Unassembled WGS sequence"/>
</dbReference>